<name>A0A2Z7AHD3_9LAMI</name>
<gene>
    <name evidence="1" type="ORF">F511_25951</name>
</gene>
<reference evidence="1 2" key="1">
    <citation type="journal article" date="2015" name="Proc. Natl. Acad. Sci. U.S.A.">
        <title>The resurrection genome of Boea hygrometrica: A blueprint for survival of dehydration.</title>
        <authorList>
            <person name="Xiao L."/>
            <person name="Yang G."/>
            <person name="Zhang L."/>
            <person name="Yang X."/>
            <person name="Zhao S."/>
            <person name="Ji Z."/>
            <person name="Zhou Q."/>
            <person name="Hu M."/>
            <person name="Wang Y."/>
            <person name="Chen M."/>
            <person name="Xu Y."/>
            <person name="Jin H."/>
            <person name="Xiao X."/>
            <person name="Hu G."/>
            <person name="Bao F."/>
            <person name="Hu Y."/>
            <person name="Wan P."/>
            <person name="Li L."/>
            <person name="Deng X."/>
            <person name="Kuang T."/>
            <person name="Xiang C."/>
            <person name="Zhu J.K."/>
            <person name="Oliver M.J."/>
            <person name="He Y."/>
        </authorList>
    </citation>
    <scope>NUCLEOTIDE SEQUENCE [LARGE SCALE GENOMIC DNA]</scope>
    <source>
        <strain evidence="2">cv. XS01</strain>
    </source>
</reference>
<protein>
    <submittedName>
        <fullName evidence="1">Uncharacterized protein</fullName>
    </submittedName>
</protein>
<organism evidence="1 2">
    <name type="scientific">Dorcoceras hygrometricum</name>
    <dbReference type="NCBI Taxonomy" id="472368"/>
    <lineage>
        <taxon>Eukaryota</taxon>
        <taxon>Viridiplantae</taxon>
        <taxon>Streptophyta</taxon>
        <taxon>Embryophyta</taxon>
        <taxon>Tracheophyta</taxon>
        <taxon>Spermatophyta</taxon>
        <taxon>Magnoliopsida</taxon>
        <taxon>eudicotyledons</taxon>
        <taxon>Gunneridae</taxon>
        <taxon>Pentapetalae</taxon>
        <taxon>asterids</taxon>
        <taxon>lamiids</taxon>
        <taxon>Lamiales</taxon>
        <taxon>Gesneriaceae</taxon>
        <taxon>Didymocarpoideae</taxon>
        <taxon>Trichosporeae</taxon>
        <taxon>Loxocarpinae</taxon>
        <taxon>Dorcoceras</taxon>
    </lineage>
</organism>
<dbReference type="PANTHER" id="PTHR48464:SF1">
    <property type="entry name" value="MYB_SANT-LIKE DOMAIN-CONTAINING PROTEIN"/>
    <property type="match status" value="1"/>
</dbReference>
<evidence type="ECO:0000313" key="2">
    <source>
        <dbReference type="Proteomes" id="UP000250235"/>
    </source>
</evidence>
<evidence type="ECO:0000313" key="1">
    <source>
        <dbReference type="EMBL" id="KZV21181.1"/>
    </source>
</evidence>
<dbReference type="PANTHER" id="PTHR48464">
    <property type="match status" value="1"/>
</dbReference>
<dbReference type="EMBL" id="KV014927">
    <property type="protein sequence ID" value="KZV21181.1"/>
    <property type="molecule type" value="Genomic_DNA"/>
</dbReference>
<sequence>MCGKRPHINSKIHVWKKTHGTLVTMLSRSGIGWNESTKTIEATDETWEAFVKTDRSMRAMRYKSWTYFPDWCESFGYDRATGQRSQTFTQAVQHVLKMSDEPVDEMDIGLEDMMRSFEGAGESMSVTKDYSVTIDTSLTMPEIRKAGSRKRKQPTQGEKLFVEAIKNFTYMTRQAIADLGKCLSDDYEISVPKSKDVIDELKRVLSLSRYDYCC</sequence>
<proteinExistence type="predicted"/>
<dbReference type="AlphaFoldDB" id="A0A2Z7AHD3"/>
<accession>A0A2Z7AHD3</accession>
<dbReference type="Proteomes" id="UP000250235">
    <property type="component" value="Unassembled WGS sequence"/>
</dbReference>
<dbReference type="OrthoDB" id="1302841at2759"/>
<keyword evidence="2" id="KW-1185">Reference proteome</keyword>